<dbReference type="AlphaFoldDB" id="A0A0C1J0E1"/>
<proteinExistence type="predicted"/>
<organism evidence="1 2">
    <name type="scientific">Flavihumibacter solisilvae</name>
    <dbReference type="NCBI Taxonomy" id="1349421"/>
    <lineage>
        <taxon>Bacteria</taxon>
        <taxon>Pseudomonadati</taxon>
        <taxon>Bacteroidota</taxon>
        <taxon>Chitinophagia</taxon>
        <taxon>Chitinophagales</taxon>
        <taxon>Chitinophagaceae</taxon>
        <taxon>Flavihumibacter</taxon>
    </lineage>
</organism>
<dbReference type="Proteomes" id="UP000031408">
    <property type="component" value="Unassembled WGS sequence"/>
</dbReference>
<evidence type="ECO:0000313" key="2">
    <source>
        <dbReference type="Proteomes" id="UP000031408"/>
    </source>
</evidence>
<accession>A0A0C1J0E1</accession>
<keyword evidence="2" id="KW-1185">Reference proteome</keyword>
<dbReference type="EMBL" id="JSVC01000001">
    <property type="protein sequence ID" value="KIC96234.1"/>
    <property type="molecule type" value="Genomic_DNA"/>
</dbReference>
<dbReference type="SUPFAM" id="SSF55909">
    <property type="entry name" value="Pentein"/>
    <property type="match status" value="1"/>
</dbReference>
<protein>
    <submittedName>
        <fullName evidence="1">Uncharacterized protein</fullName>
    </submittedName>
</protein>
<sequence length="64" mass="7029">MATVIMFCGLGFSARSQQGFYMSPGRVIKSIDAMTLNWMGGGMHCASQNEPKSARKNARLTEKE</sequence>
<reference evidence="1 2" key="1">
    <citation type="submission" date="2014-11" db="EMBL/GenBank/DDBJ databases">
        <title>Genome sequence of Flavihumibacter solisilvae 3-3.</title>
        <authorList>
            <person name="Zhou G."/>
            <person name="Li M."/>
            <person name="Wang G."/>
        </authorList>
    </citation>
    <scope>NUCLEOTIDE SEQUENCE [LARGE SCALE GENOMIC DNA]</scope>
    <source>
        <strain evidence="1 2">3-3</strain>
    </source>
</reference>
<evidence type="ECO:0000313" key="1">
    <source>
        <dbReference type="EMBL" id="KIC96234.1"/>
    </source>
</evidence>
<dbReference type="STRING" id="1349421.OI18_00220"/>
<comment type="caution">
    <text evidence="1">The sequence shown here is derived from an EMBL/GenBank/DDBJ whole genome shotgun (WGS) entry which is preliminary data.</text>
</comment>
<gene>
    <name evidence="1" type="ORF">OI18_00220</name>
</gene>
<dbReference type="Gene3D" id="3.75.10.10">
    <property type="entry name" value="L-arginine/glycine Amidinotransferase, Chain A"/>
    <property type="match status" value="1"/>
</dbReference>
<name>A0A0C1J0E1_9BACT</name>